<evidence type="ECO:0000256" key="8">
    <source>
        <dbReference type="ARBA" id="ARBA00022989"/>
    </source>
</evidence>
<dbReference type="GO" id="GO:0000155">
    <property type="term" value="F:phosphorelay sensor kinase activity"/>
    <property type="evidence" value="ECO:0007669"/>
    <property type="project" value="InterPro"/>
</dbReference>
<protein>
    <recommendedName>
        <fullName evidence="3">histidine kinase</fullName>
        <ecNumber evidence="3">2.7.13.3</ecNumber>
    </recommendedName>
</protein>
<accession>A0A8J6XQT1</accession>
<name>A0A8J6XQT1_9CYAN</name>
<dbReference type="SUPFAM" id="SSF55874">
    <property type="entry name" value="ATPase domain of HSP90 chaperone/DNA topoisomerase II/histidine kinase"/>
    <property type="match status" value="1"/>
</dbReference>
<dbReference type="Pfam" id="PF00512">
    <property type="entry name" value="HisKA"/>
    <property type="match status" value="1"/>
</dbReference>
<keyword evidence="5" id="KW-0808">Transferase</keyword>
<keyword evidence="6 11" id="KW-0812">Transmembrane</keyword>
<keyword evidence="7" id="KW-0418">Kinase</keyword>
<evidence type="ECO:0000259" key="13">
    <source>
        <dbReference type="PROSITE" id="PS50885"/>
    </source>
</evidence>
<dbReference type="SMART" id="SM00388">
    <property type="entry name" value="HisKA"/>
    <property type="match status" value="1"/>
</dbReference>
<dbReference type="InterPro" id="IPR036890">
    <property type="entry name" value="HATPase_C_sf"/>
</dbReference>
<dbReference type="EC" id="2.7.13.3" evidence="3"/>
<dbReference type="InterPro" id="IPR003660">
    <property type="entry name" value="HAMP_dom"/>
</dbReference>
<feature type="domain" description="HAMP" evidence="13">
    <location>
        <begin position="178"/>
        <end position="230"/>
    </location>
</feature>
<comment type="catalytic activity">
    <reaction evidence="1">
        <text>ATP + protein L-histidine = ADP + protein N-phospho-L-histidine.</text>
        <dbReference type="EC" id="2.7.13.3"/>
    </reaction>
</comment>
<dbReference type="CDD" id="cd00075">
    <property type="entry name" value="HATPase"/>
    <property type="match status" value="1"/>
</dbReference>
<dbReference type="GO" id="GO:0005886">
    <property type="term" value="C:plasma membrane"/>
    <property type="evidence" value="ECO:0007669"/>
    <property type="project" value="TreeGrafter"/>
</dbReference>
<keyword evidence="10 11" id="KW-0472">Membrane</keyword>
<comment type="caution">
    <text evidence="14">The sequence shown here is derived from an EMBL/GenBank/DDBJ whole genome shotgun (WGS) entry which is preliminary data.</text>
</comment>
<dbReference type="InterPro" id="IPR050428">
    <property type="entry name" value="TCS_sensor_his_kinase"/>
</dbReference>
<keyword evidence="15" id="KW-1185">Reference proteome</keyword>
<reference evidence="14" key="1">
    <citation type="submission" date="2020-09" db="EMBL/GenBank/DDBJ databases">
        <title>Iningainema tapete sp. nov. (Scytonemataceae, Cyanobacteria) from greenhouses in central Florida (USA) produces two types of nodularin with biosynthetic potential for microcystin-LR and anabaenopeptins.</title>
        <authorList>
            <person name="Berthold D.E."/>
            <person name="Lefler F.W."/>
            <person name="Huang I.-S."/>
            <person name="Abdulla H."/>
            <person name="Zimba P.V."/>
            <person name="Laughinghouse H.D. IV."/>
        </authorList>
    </citation>
    <scope>NUCLEOTIDE SEQUENCE</scope>
    <source>
        <strain evidence="14">BLCCT55</strain>
    </source>
</reference>
<dbReference type="AlphaFoldDB" id="A0A8J6XQT1"/>
<evidence type="ECO:0000256" key="5">
    <source>
        <dbReference type="ARBA" id="ARBA00022679"/>
    </source>
</evidence>
<keyword evidence="8 11" id="KW-1133">Transmembrane helix</keyword>
<evidence type="ECO:0000256" key="7">
    <source>
        <dbReference type="ARBA" id="ARBA00022777"/>
    </source>
</evidence>
<dbReference type="FunFam" id="1.10.287.130:FF:000001">
    <property type="entry name" value="Two-component sensor histidine kinase"/>
    <property type="match status" value="1"/>
</dbReference>
<dbReference type="InterPro" id="IPR003594">
    <property type="entry name" value="HATPase_dom"/>
</dbReference>
<dbReference type="PANTHER" id="PTHR45436">
    <property type="entry name" value="SENSOR HISTIDINE KINASE YKOH"/>
    <property type="match status" value="1"/>
</dbReference>
<proteinExistence type="predicted"/>
<sequence>MACSTLVSILAIRQVLLARLEEQVENFLTQEVKQFRRLTQGTNQTRTKPLRDDVAAIFDLFLSRNIPHDDGFFITLLNGKFYKSSPQALPATLQPNSDLVKHWEKLTQPQRGLKKLTSTNSIYYQAEPVKKGKTHGVFVIAYLTSNAHQQVNRAVVVTIQVTIAVLAVASVLAWVVAGRLLAPLRLLIETAHSISESDLSRRIPVQGVDQIAELTITFNEMLDRLQTAFASQRNFINDASHELRTPITIIRGHLELLGDDPQERRETLELVTDELDRMSRFVDDLLLLAKAEQPNFLNLQTVDVSSLTEELYTKALALAFRDWRLENKGVGRIVADRQRLTQAMMNLAQNAAQHTSDGDVIALGSVLMNGLAFFWVRDTGVGIALADRERIFERFARGHHSRRRSEGAGLGLSIVQAIASAHGGRVELKSNLGEGSTFTIVIPIDPPQEVMFD</sequence>
<dbReference type="Gene3D" id="1.10.287.130">
    <property type="match status" value="1"/>
</dbReference>
<evidence type="ECO:0000313" key="14">
    <source>
        <dbReference type="EMBL" id="MBD2776575.1"/>
    </source>
</evidence>
<dbReference type="SMART" id="SM00387">
    <property type="entry name" value="HATPase_c"/>
    <property type="match status" value="1"/>
</dbReference>
<dbReference type="Gene3D" id="6.10.340.10">
    <property type="match status" value="1"/>
</dbReference>
<dbReference type="PRINTS" id="PR00344">
    <property type="entry name" value="BCTRLSENSOR"/>
</dbReference>
<keyword evidence="9" id="KW-0902">Two-component regulatory system</keyword>
<dbReference type="Pfam" id="PF02518">
    <property type="entry name" value="HATPase_c"/>
    <property type="match status" value="1"/>
</dbReference>
<evidence type="ECO:0000256" key="11">
    <source>
        <dbReference type="SAM" id="Phobius"/>
    </source>
</evidence>
<organism evidence="14 15">
    <name type="scientific">Iningainema tapete BLCC-T55</name>
    <dbReference type="NCBI Taxonomy" id="2748662"/>
    <lineage>
        <taxon>Bacteria</taxon>
        <taxon>Bacillati</taxon>
        <taxon>Cyanobacteriota</taxon>
        <taxon>Cyanophyceae</taxon>
        <taxon>Nostocales</taxon>
        <taxon>Scytonemataceae</taxon>
        <taxon>Iningainema tapete</taxon>
    </lineage>
</organism>
<gene>
    <name evidence="14" type="ORF">ICL16_32115</name>
</gene>
<comment type="subcellular location">
    <subcellularLocation>
        <location evidence="2">Membrane</location>
    </subcellularLocation>
</comment>
<evidence type="ECO:0000259" key="12">
    <source>
        <dbReference type="PROSITE" id="PS50109"/>
    </source>
</evidence>
<feature type="transmembrane region" description="Helical" evidence="11">
    <location>
        <begin position="154"/>
        <end position="177"/>
    </location>
</feature>
<feature type="domain" description="Histidine kinase" evidence="12">
    <location>
        <begin position="238"/>
        <end position="446"/>
    </location>
</feature>
<dbReference type="SUPFAM" id="SSF47384">
    <property type="entry name" value="Homodimeric domain of signal transducing histidine kinase"/>
    <property type="match status" value="1"/>
</dbReference>
<dbReference type="CDD" id="cd06225">
    <property type="entry name" value="HAMP"/>
    <property type="match status" value="1"/>
</dbReference>
<dbReference type="InterPro" id="IPR004358">
    <property type="entry name" value="Sig_transdc_His_kin-like_C"/>
</dbReference>
<evidence type="ECO:0000256" key="10">
    <source>
        <dbReference type="ARBA" id="ARBA00023136"/>
    </source>
</evidence>
<dbReference type="PANTHER" id="PTHR45436:SF5">
    <property type="entry name" value="SENSOR HISTIDINE KINASE TRCS"/>
    <property type="match status" value="1"/>
</dbReference>
<evidence type="ECO:0000256" key="4">
    <source>
        <dbReference type="ARBA" id="ARBA00022553"/>
    </source>
</evidence>
<dbReference type="SMART" id="SM00304">
    <property type="entry name" value="HAMP"/>
    <property type="match status" value="1"/>
</dbReference>
<evidence type="ECO:0000256" key="6">
    <source>
        <dbReference type="ARBA" id="ARBA00022692"/>
    </source>
</evidence>
<dbReference type="EMBL" id="JACXAE010000098">
    <property type="protein sequence ID" value="MBD2776575.1"/>
    <property type="molecule type" value="Genomic_DNA"/>
</dbReference>
<dbReference type="Gene3D" id="3.30.565.10">
    <property type="entry name" value="Histidine kinase-like ATPase, C-terminal domain"/>
    <property type="match status" value="1"/>
</dbReference>
<dbReference type="PROSITE" id="PS50109">
    <property type="entry name" value="HIS_KIN"/>
    <property type="match status" value="1"/>
</dbReference>
<dbReference type="InterPro" id="IPR003661">
    <property type="entry name" value="HisK_dim/P_dom"/>
</dbReference>
<evidence type="ECO:0000313" key="15">
    <source>
        <dbReference type="Proteomes" id="UP000629098"/>
    </source>
</evidence>
<dbReference type="Pfam" id="PF00672">
    <property type="entry name" value="HAMP"/>
    <property type="match status" value="1"/>
</dbReference>
<evidence type="ECO:0000256" key="3">
    <source>
        <dbReference type="ARBA" id="ARBA00012438"/>
    </source>
</evidence>
<dbReference type="Proteomes" id="UP000629098">
    <property type="component" value="Unassembled WGS sequence"/>
</dbReference>
<dbReference type="PROSITE" id="PS50885">
    <property type="entry name" value="HAMP"/>
    <property type="match status" value="1"/>
</dbReference>
<dbReference type="InterPro" id="IPR005467">
    <property type="entry name" value="His_kinase_dom"/>
</dbReference>
<evidence type="ECO:0000256" key="9">
    <source>
        <dbReference type="ARBA" id="ARBA00023012"/>
    </source>
</evidence>
<evidence type="ECO:0000256" key="1">
    <source>
        <dbReference type="ARBA" id="ARBA00000085"/>
    </source>
</evidence>
<evidence type="ECO:0000256" key="2">
    <source>
        <dbReference type="ARBA" id="ARBA00004370"/>
    </source>
</evidence>
<dbReference type="CDD" id="cd00082">
    <property type="entry name" value="HisKA"/>
    <property type="match status" value="1"/>
</dbReference>
<dbReference type="SUPFAM" id="SSF158472">
    <property type="entry name" value="HAMP domain-like"/>
    <property type="match status" value="1"/>
</dbReference>
<dbReference type="InterPro" id="IPR036097">
    <property type="entry name" value="HisK_dim/P_sf"/>
</dbReference>
<keyword evidence="4" id="KW-0597">Phosphoprotein</keyword>